<evidence type="ECO:0000313" key="10">
    <source>
        <dbReference type="Proteomes" id="UP000541425"/>
    </source>
</evidence>
<keyword evidence="4" id="KW-0472">Membrane</keyword>
<feature type="domain" description="RagB/SusD" evidence="7">
    <location>
        <begin position="462"/>
        <end position="645"/>
    </location>
</feature>
<gene>
    <name evidence="9" type="ORF">FHS60_000040</name>
</gene>
<feature type="signal peptide" evidence="6">
    <location>
        <begin position="1"/>
        <end position="22"/>
    </location>
</feature>
<dbReference type="InterPro" id="IPR011990">
    <property type="entry name" value="TPR-like_helical_dom_sf"/>
</dbReference>
<protein>
    <recommendedName>
        <fullName evidence="11">RagB/SusD family nutrient uptake outer membrane protein</fullName>
    </recommendedName>
</protein>
<dbReference type="SUPFAM" id="SSF48452">
    <property type="entry name" value="TPR-like"/>
    <property type="match status" value="1"/>
</dbReference>
<comment type="subcellular location">
    <subcellularLocation>
        <location evidence="1">Cell outer membrane</location>
    </subcellularLocation>
</comment>
<evidence type="ECO:0000313" key="9">
    <source>
        <dbReference type="EMBL" id="MBB3701598.1"/>
    </source>
</evidence>
<dbReference type="Proteomes" id="UP000541425">
    <property type="component" value="Unassembled WGS sequence"/>
</dbReference>
<name>A0A7W5UCR6_9BACT</name>
<dbReference type="AlphaFoldDB" id="A0A7W5UCR6"/>
<organism evidence="9 10">
    <name type="scientific">Alloprevotella rava</name>
    <dbReference type="NCBI Taxonomy" id="671218"/>
    <lineage>
        <taxon>Bacteria</taxon>
        <taxon>Pseudomonadati</taxon>
        <taxon>Bacteroidota</taxon>
        <taxon>Bacteroidia</taxon>
        <taxon>Bacteroidales</taxon>
        <taxon>Prevotellaceae</taxon>
        <taxon>Alloprevotella</taxon>
    </lineage>
</organism>
<keyword evidence="5" id="KW-0998">Cell outer membrane</keyword>
<dbReference type="InterPro" id="IPR033985">
    <property type="entry name" value="SusD-like_N"/>
</dbReference>
<evidence type="ECO:0000256" key="2">
    <source>
        <dbReference type="ARBA" id="ARBA00006275"/>
    </source>
</evidence>
<comment type="similarity">
    <text evidence="2">Belongs to the SusD family.</text>
</comment>
<evidence type="ECO:0000259" key="8">
    <source>
        <dbReference type="Pfam" id="PF14322"/>
    </source>
</evidence>
<evidence type="ECO:0000256" key="6">
    <source>
        <dbReference type="SAM" id="SignalP"/>
    </source>
</evidence>
<dbReference type="RefSeq" id="WP_183693379.1">
    <property type="nucleotide sequence ID" value="NZ_JACICA010000001.1"/>
</dbReference>
<dbReference type="Pfam" id="PF07980">
    <property type="entry name" value="SusD_RagB"/>
    <property type="match status" value="1"/>
</dbReference>
<evidence type="ECO:0000256" key="4">
    <source>
        <dbReference type="ARBA" id="ARBA00023136"/>
    </source>
</evidence>
<proteinExistence type="inferred from homology"/>
<reference evidence="9 10" key="1">
    <citation type="submission" date="2020-08" db="EMBL/GenBank/DDBJ databases">
        <title>Genomic Encyclopedia of Type Strains, Phase IV (KMG-IV): sequencing the most valuable type-strain genomes for metagenomic binning, comparative biology and taxonomic classification.</title>
        <authorList>
            <person name="Goeker M."/>
        </authorList>
    </citation>
    <scope>NUCLEOTIDE SEQUENCE [LARGE SCALE GENOMIC DNA]</scope>
    <source>
        <strain evidence="9 10">DSM 22548</strain>
    </source>
</reference>
<comment type="caution">
    <text evidence="9">The sequence shown here is derived from an EMBL/GenBank/DDBJ whole genome shotgun (WGS) entry which is preliminary data.</text>
</comment>
<accession>A0A7W5UCR6</accession>
<evidence type="ECO:0000256" key="1">
    <source>
        <dbReference type="ARBA" id="ARBA00004442"/>
    </source>
</evidence>
<evidence type="ECO:0008006" key="11">
    <source>
        <dbReference type="Google" id="ProtNLM"/>
    </source>
</evidence>
<evidence type="ECO:0000259" key="7">
    <source>
        <dbReference type="Pfam" id="PF07980"/>
    </source>
</evidence>
<feature type="chain" id="PRO_5031247760" description="RagB/SusD family nutrient uptake outer membrane protein" evidence="6">
    <location>
        <begin position="23"/>
        <end position="651"/>
    </location>
</feature>
<feature type="domain" description="SusD-like N-terminal" evidence="8">
    <location>
        <begin position="43"/>
        <end position="232"/>
    </location>
</feature>
<dbReference type="PROSITE" id="PS51257">
    <property type="entry name" value="PROKAR_LIPOPROTEIN"/>
    <property type="match status" value="1"/>
</dbReference>
<keyword evidence="3 6" id="KW-0732">Signal</keyword>
<evidence type="ECO:0000256" key="5">
    <source>
        <dbReference type="ARBA" id="ARBA00023237"/>
    </source>
</evidence>
<dbReference type="InterPro" id="IPR012944">
    <property type="entry name" value="SusD_RagB_dom"/>
</dbReference>
<evidence type="ECO:0000256" key="3">
    <source>
        <dbReference type="ARBA" id="ARBA00022729"/>
    </source>
</evidence>
<dbReference type="GO" id="GO:0009279">
    <property type="term" value="C:cell outer membrane"/>
    <property type="evidence" value="ECO:0007669"/>
    <property type="project" value="UniProtKB-SubCell"/>
</dbReference>
<dbReference type="Pfam" id="PF14322">
    <property type="entry name" value="SusD-like_3"/>
    <property type="match status" value="1"/>
</dbReference>
<dbReference type="Gene3D" id="1.25.40.390">
    <property type="match status" value="1"/>
</dbReference>
<dbReference type="EMBL" id="JACICA010000001">
    <property type="protein sequence ID" value="MBB3701598.1"/>
    <property type="molecule type" value="Genomic_DNA"/>
</dbReference>
<sequence length="651" mass="72557">MNKIYVKLLSLAGILCFGGVLQSCDDYLTVYPTDQITEEKFWEDKNDLNNVRAGAYTILNRTTPSVMLWGELRSDNFKLMKLDNTSLLHLQDGVLMPSENMFSWATFYTGINYCNLVLSRGQQMVNKGVDPSFGSGEWRPIKAEMEALRALYYFYLIRAFRDVPYVSEPVSTDKQAMAARIPATPGVAILGDLIDSLEVVKDYAADNFGSESDNKGRFTKRGIRALLADMYLWRGCLLKNYTKKPTNTPYGHIVNVSDVTTDSIVGTDTLKVSRTAKGMVINDAYTNALAQECFNKAIQHCDAVLDYMKAKYQENLLKNTSASTIEKTQPYPLIRIVEVTGGTPDVAYNSIFGDKNSSESVFEVQFDGVNNVNGAYGKYLSSYTSSGISTSAFVVNSLFANVNSNESAKGFGRTDFRMLETMQISKVTSFSANAVYPYIKNLASSVAADNWQEMGKGGSYSFRTSSTSDANWPVYRLSDIMLMKAEAIARKHAESDKAATSSGIVNADLCEGFDMVNALFGRYNPGLKPATATEQSEYKSTRLNMDRTKLNLYYGKDKTAANLLTLVYQERQREFVGEGKFWFDIVRQAEATNEPTKSLSDNMSLSTSLKNRLKLLYSLYNPVFSDEMKVNGVPAGGKLNQNPVWDRYSKN</sequence>